<evidence type="ECO:0000256" key="1">
    <source>
        <dbReference type="SAM" id="Phobius"/>
    </source>
</evidence>
<evidence type="ECO:0000313" key="3">
    <source>
        <dbReference type="Proteomes" id="UP000036503"/>
    </source>
</evidence>
<proteinExistence type="predicted"/>
<dbReference type="InParanoid" id="A0A0J6WVR2"/>
<reference evidence="2 3" key="1">
    <citation type="submission" date="2015-06" db="EMBL/GenBank/DDBJ databases">
        <title>Draft genome sequence of beer spoilage bacterium Megasphaera cerevisiae type strain 20462.</title>
        <authorList>
            <person name="Kutumbaka K."/>
            <person name="Pasmowitz J."/>
            <person name="Mategko J."/>
            <person name="Reyes D."/>
            <person name="Friedrich A."/>
            <person name="Han S."/>
            <person name="Martens-Habbena W."/>
            <person name="Neal-McKinney J."/>
            <person name="Janagama H.K."/>
            <person name="Nadala C."/>
            <person name="Samadpour M."/>
        </authorList>
    </citation>
    <scope>NUCLEOTIDE SEQUENCE [LARGE SCALE GENOMIC DNA]</scope>
    <source>
        <strain evidence="2 3">DSM 20462</strain>
    </source>
</reference>
<dbReference type="PATRIC" id="fig|1122219.3.peg.1446"/>
<keyword evidence="1" id="KW-1133">Transmembrane helix</keyword>
<dbReference type="STRING" id="39029.BSR42_10310"/>
<dbReference type="Proteomes" id="UP000036503">
    <property type="component" value="Unassembled WGS sequence"/>
</dbReference>
<protein>
    <submittedName>
        <fullName evidence="2">Uncharacterized protein</fullName>
    </submittedName>
</protein>
<keyword evidence="1" id="KW-0812">Transmembrane</keyword>
<sequence>MAVPDLSGLLFLFKICKNFSVRCSEGKRSTAKPSAGGSNPVQLEGGATKLARVLCKCALWVLPFAVDSFYCLYYMIFILDCKIKIIGIWVK</sequence>
<gene>
    <name evidence="2" type="ORF">AB840_08720</name>
</gene>
<dbReference type="AlphaFoldDB" id="A0A0J6WVR2"/>
<dbReference type="EMBL" id="LEKT01000026">
    <property type="protein sequence ID" value="KMO86303.1"/>
    <property type="molecule type" value="Genomic_DNA"/>
</dbReference>
<name>A0A0J6WVR2_9FIRM</name>
<keyword evidence="3" id="KW-1185">Reference proteome</keyword>
<feature type="transmembrane region" description="Helical" evidence="1">
    <location>
        <begin position="58"/>
        <end position="79"/>
    </location>
</feature>
<keyword evidence="1" id="KW-0472">Membrane</keyword>
<accession>A0A0J6WVR2</accession>
<comment type="caution">
    <text evidence="2">The sequence shown here is derived from an EMBL/GenBank/DDBJ whole genome shotgun (WGS) entry which is preliminary data.</text>
</comment>
<evidence type="ECO:0000313" key="2">
    <source>
        <dbReference type="EMBL" id="KMO86303.1"/>
    </source>
</evidence>
<organism evidence="2 3">
    <name type="scientific">Megasphaera cerevisiae DSM 20462</name>
    <dbReference type="NCBI Taxonomy" id="1122219"/>
    <lineage>
        <taxon>Bacteria</taxon>
        <taxon>Bacillati</taxon>
        <taxon>Bacillota</taxon>
        <taxon>Negativicutes</taxon>
        <taxon>Veillonellales</taxon>
        <taxon>Veillonellaceae</taxon>
        <taxon>Megasphaera</taxon>
    </lineage>
</organism>